<reference evidence="6 7" key="1">
    <citation type="journal article" date="2015" name="Genome Announc.">
        <title>Expanding the biotechnology potential of lactobacilli through comparative genomics of 213 strains and associated genera.</title>
        <authorList>
            <person name="Sun Z."/>
            <person name="Harris H.M."/>
            <person name="McCann A."/>
            <person name="Guo C."/>
            <person name="Argimon S."/>
            <person name="Zhang W."/>
            <person name="Yang X."/>
            <person name="Jeffery I.B."/>
            <person name="Cooney J.C."/>
            <person name="Kagawa T.F."/>
            <person name="Liu W."/>
            <person name="Song Y."/>
            <person name="Salvetti E."/>
            <person name="Wrobel A."/>
            <person name="Rasinkangas P."/>
            <person name="Parkhill J."/>
            <person name="Rea M.C."/>
            <person name="O'Sullivan O."/>
            <person name="Ritari J."/>
            <person name="Douillard F.P."/>
            <person name="Paul Ross R."/>
            <person name="Yang R."/>
            <person name="Briner A.E."/>
            <person name="Felis G.E."/>
            <person name="de Vos W.M."/>
            <person name="Barrangou R."/>
            <person name="Klaenhammer T.R."/>
            <person name="Caufield P.W."/>
            <person name="Cui Y."/>
            <person name="Zhang H."/>
            <person name="O'Toole P.W."/>
        </authorList>
    </citation>
    <scope>NUCLEOTIDE SEQUENCE [LARGE SCALE GENOMIC DNA]</scope>
    <source>
        <strain evidence="6 7">DSM 16634</strain>
    </source>
</reference>
<gene>
    <name evidence="6" type="ORF">FC32_GL001045</name>
</gene>
<dbReference type="InterPro" id="IPR036388">
    <property type="entry name" value="WH-like_DNA-bd_sf"/>
</dbReference>
<dbReference type="InterPro" id="IPR014464">
    <property type="entry name" value="CvfB_fam"/>
</dbReference>
<evidence type="ECO:0000256" key="1">
    <source>
        <dbReference type="PIRNR" id="PIRNR012524"/>
    </source>
</evidence>
<dbReference type="PANTHER" id="PTHR37296">
    <property type="entry name" value="CONSERVED VIRULENCE FACTOR B"/>
    <property type="match status" value="1"/>
</dbReference>
<dbReference type="Gene3D" id="2.40.50.330">
    <property type="match status" value="1"/>
</dbReference>
<dbReference type="InterPro" id="IPR012340">
    <property type="entry name" value="NA-bd_OB-fold"/>
</dbReference>
<organism evidence="6 7">
    <name type="scientific">Ligilactobacillus apodemi DSM 16634 = JCM 16172</name>
    <dbReference type="NCBI Taxonomy" id="1423724"/>
    <lineage>
        <taxon>Bacteria</taxon>
        <taxon>Bacillati</taxon>
        <taxon>Bacillota</taxon>
        <taxon>Bacilli</taxon>
        <taxon>Lactobacillales</taxon>
        <taxon>Lactobacillaceae</taxon>
        <taxon>Ligilactobacillus</taxon>
    </lineage>
</organism>
<evidence type="ECO:0000259" key="2">
    <source>
        <dbReference type="Pfam" id="PF13509"/>
    </source>
</evidence>
<evidence type="ECO:0008006" key="8">
    <source>
        <dbReference type="Google" id="ProtNLM"/>
    </source>
</evidence>
<name>A0A0R1TYB0_9LACO</name>
<accession>A0A0R1TYB0</accession>
<dbReference type="STRING" id="1423724.FC32_GL001045"/>
<dbReference type="InterPro" id="IPR048588">
    <property type="entry name" value="CvfB_S1_2nd"/>
</dbReference>
<dbReference type="InterPro" id="IPR048587">
    <property type="entry name" value="CvfB_S1_3rd"/>
</dbReference>
<dbReference type="AlphaFoldDB" id="A0A0R1TYB0"/>
<comment type="similarity">
    <text evidence="1">Belongs to the CvfB family.</text>
</comment>
<dbReference type="Pfam" id="PF17783">
    <property type="entry name" value="WHD_CvfB"/>
    <property type="match status" value="1"/>
</dbReference>
<dbReference type="EMBL" id="AZFT01000053">
    <property type="protein sequence ID" value="KRL83784.1"/>
    <property type="molecule type" value="Genomic_DNA"/>
</dbReference>
<evidence type="ECO:0000259" key="4">
    <source>
        <dbReference type="Pfam" id="PF21191"/>
    </source>
</evidence>
<dbReference type="PANTHER" id="PTHR37296:SF1">
    <property type="entry name" value="CONSERVED VIRULENCE FACTOR B"/>
    <property type="match status" value="1"/>
</dbReference>
<evidence type="ECO:0000259" key="3">
    <source>
        <dbReference type="Pfam" id="PF17783"/>
    </source>
</evidence>
<comment type="caution">
    <text evidence="6">The sequence shown here is derived from an EMBL/GenBank/DDBJ whole genome shotgun (WGS) entry which is preliminary data.</text>
</comment>
<feature type="domain" description="Conserved virulence factor B third S1" evidence="5">
    <location>
        <begin position="143"/>
        <end position="216"/>
    </location>
</feature>
<feature type="domain" description="Conserved virulence factor B first S1" evidence="2">
    <location>
        <begin position="7"/>
        <end position="63"/>
    </location>
</feature>
<evidence type="ECO:0000259" key="5">
    <source>
        <dbReference type="Pfam" id="PF21543"/>
    </source>
</evidence>
<proteinExistence type="inferred from homology"/>
<protein>
    <recommendedName>
        <fullName evidence="8">DNA-binding protein</fullName>
    </recommendedName>
</protein>
<dbReference type="Gene3D" id="2.40.50.140">
    <property type="entry name" value="Nucleic acid-binding proteins"/>
    <property type="match status" value="2"/>
</dbReference>
<dbReference type="eggNOG" id="COG2996">
    <property type="taxonomic scope" value="Bacteria"/>
</dbReference>
<dbReference type="Pfam" id="PF13509">
    <property type="entry name" value="S1_2"/>
    <property type="match status" value="1"/>
</dbReference>
<feature type="domain" description="Conserved virulence factor B-like winged helix" evidence="3">
    <location>
        <begin position="227"/>
        <end position="285"/>
    </location>
</feature>
<feature type="domain" description="Conserved virulence factor B second S1" evidence="4">
    <location>
        <begin position="74"/>
        <end position="135"/>
    </location>
</feature>
<dbReference type="InterPro" id="IPR040764">
    <property type="entry name" value="CvfB_WH"/>
</dbReference>
<dbReference type="Gene3D" id="1.10.10.10">
    <property type="entry name" value="Winged helix-like DNA-binding domain superfamily/Winged helix DNA-binding domain"/>
    <property type="match status" value="1"/>
</dbReference>
<dbReference type="Pfam" id="PF21543">
    <property type="entry name" value="CvfB_2nd"/>
    <property type="match status" value="1"/>
</dbReference>
<dbReference type="Proteomes" id="UP000051324">
    <property type="component" value="Unassembled WGS sequence"/>
</dbReference>
<dbReference type="RefSeq" id="WP_025087763.1">
    <property type="nucleotide sequence ID" value="NZ_AZFT01000053.1"/>
</dbReference>
<dbReference type="InterPro" id="IPR039566">
    <property type="entry name" value="CvfB_S1_st"/>
</dbReference>
<dbReference type="PIRSF" id="PIRSF012524">
    <property type="entry name" value="YitL_S1"/>
    <property type="match status" value="1"/>
</dbReference>
<sequence>MLKDLVGRNITAMVIDENDKYVFAQREGLTFRIAKSELLKLPQAGAMITGFAYENEDHELQMTKTEPKSGIDRYAWGTVKRVQRGLGVFVDVGLPNKDIVVSIDDLPELQNLWPKQGDRLLVALKIDDKGRLWGELATMEMVQAVGDAATKKMMNRDVEATVYRLKLVGSYLITRDYQLGFVHPSEREREPRLGEVVKARVIGVRPDGTLNLSLKPRAYEAISDDAQMLLAALQHSPEGKLPYTDKSDPADIKNYFGISKGQFKRAVGHLMKAGLVIQEDDFLKLSK</sequence>
<keyword evidence="7" id="KW-1185">Reference proteome</keyword>
<evidence type="ECO:0000313" key="6">
    <source>
        <dbReference type="EMBL" id="KRL83784.1"/>
    </source>
</evidence>
<dbReference type="Pfam" id="PF21191">
    <property type="entry name" value="CvfB_1st"/>
    <property type="match status" value="1"/>
</dbReference>
<dbReference type="OrthoDB" id="9801597at2"/>
<dbReference type="PATRIC" id="fig|1423724.4.peg.1087"/>
<evidence type="ECO:0000313" key="7">
    <source>
        <dbReference type="Proteomes" id="UP000051324"/>
    </source>
</evidence>